<dbReference type="RefSeq" id="WP_344253612.1">
    <property type="nucleotide sequence ID" value="NZ_BAAAGQ010000038.1"/>
</dbReference>
<protein>
    <recommendedName>
        <fullName evidence="4">Repeat domain-containing protein</fullName>
    </recommendedName>
</protein>
<sequence>MQVVKARGLPQRAAVIAVTTAIAESTLLNHTVATDHDSLGLFQQRPSQGWGRPNQVTDPVYATDVFLNSMIRKHPGGAWRTGDIGRICQRVQISAIPGAYAPEVHDAELIVTALWPRTGDTTTSPPPPAAAPAPPPAASSAPPIPQGPYQRSLSTTYTGLAVTDDRHHLTLADWNGDGRADLAVVQGTGTVSGKTEVRIMDGAAQFQVLQLHTATALGATDGRHEFSLTDWNTDGRPDLVGVQTSGTASGRTEVRVLDGAAAFRRVALETATALPATENPPRFALADWNADGRLDLVAAQTSGTASKKIEVRVLDGGSQFQRDLATPMITSAAADGDSEVFATDFNNDRRPDLALVQTSATASGQTEVRVLDGASGLRTSVLQASTAMGPMDHRYDVAIADWNADGKQDLVVVQKADTPSGRTEAAVLDGSA</sequence>
<reference evidence="3" key="1">
    <citation type="submission" date="2021-01" db="EMBL/GenBank/DDBJ databases">
        <title>Whole genome shotgun sequence of Actinoplanes capillaceus NBRC 16408.</title>
        <authorList>
            <person name="Komaki H."/>
            <person name="Tamura T."/>
        </authorList>
    </citation>
    <scope>NUCLEOTIDE SEQUENCE [LARGE SCALE GENOMIC DNA]</scope>
    <source>
        <strain evidence="3">NBRC 16408</strain>
    </source>
</reference>
<dbReference type="PANTHER" id="PTHR46580">
    <property type="entry name" value="SENSOR KINASE-RELATED"/>
    <property type="match status" value="1"/>
</dbReference>
<comment type="caution">
    <text evidence="3">The sequence shown here is derived from an EMBL/GenBank/DDBJ whole genome shotgun (WGS) entry which is preliminary data.</text>
</comment>
<accession>A0ABQ3WUB7</accession>
<dbReference type="Gene3D" id="2.130.10.130">
    <property type="entry name" value="Integrin alpha, N-terminal"/>
    <property type="match status" value="2"/>
</dbReference>
<dbReference type="Pfam" id="PF13517">
    <property type="entry name" value="FG-GAP_3"/>
    <property type="match status" value="2"/>
</dbReference>
<dbReference type="EMBL" id="BOMF01000136">
    <property type="protein sequence ID" value="GID49864.1"/>
    <property type="molecule type" value="Genomic_DNA"/>
</dbReference>
<feature type="compositionally biased region" description="Pro residues" evidence="2">
    <location>
        <begin position="124"/>
        <end position="146"/>
    </location>
</feature>
<dbReference type="PANTHER" id="PTHR46580:SF2">
    <property type="entry name" value="MAM DOMAIN-CONTAINING PROTEIN"/>
    <property type="match status" value="1"/>
</dbReference>
<evidence type="ECO:0000256" key="1">
    <source>
        <dbReference type="ARBA" id="ARBA00022729"/>
    </source>
</evidence>
<name>A0ABQ3WUB7_9ACTN</name>
<keyword evidence="1" id="KW-0732">Signal</keyword>
<dbReference type="InterPro" id="IPR028994">
    <property type="entry name" value="Integrin_alpha_N"/>
</dbReference>
<proteinExistence type="predicted"/>
<evidence type="ECO:0008006" key="4">
    <source>
        <dbReference type="Google" id="ProtNLM"/>
    </source>
</evidence>
<evidence type="ECO:0000313" key="3">
    <source>
        <dbReference type="EMBL" id="GID49864.1"/>
    </source>
</evidence>
<dbReference type="InterPro" id="IPR013517">
    <property type="entry name" value="FG-GAP"/>
</dbReference>
<gene>
    <name evidence="3" type="ORF">Aca07nite_71390</name>
</gene>
<evidence type="ECO:0000256" key="2">
    <source>
        <dbReference type="SAM" id="MobiDB-lite"/>
    </source>
</evidence>
<dbReference type="SUPFAM" id="SSF69318">
    <property type="entry name" value="Integrin alpha N-terminal domain"/>
    <property type="match status" value="1"/>
</dbReference>
<feature type="region of interest" description="Disordered" evidence="2">
    <location>
        <begin position="117"/>
        <end position="152"/>
    </location>
</feature>
<organism evidence="3">
    <name type="scientific">Actinoplanes campanulatus</name>
    <dbReference type="NCBI Taxonomy" id="113559"/>
    <lineage>
        <taxon>Bacteria</taxon>
        <taxon>Bacillati</taxon>
        <taxon>Actinomycetota</taxon>
        <taxon>Actinomycetes</taxon>
        <taxon>Micromonosporales</taxon>
        <taxon>Micromonosporaceae</taxon>
        <taxon>Actinoplanes</taxon>
    </lineage>
</organism>